<accession>A0ABZ1JUJ1</accession>
<feature type="region of interest" description="Disordered" evidence="1">
    <location>
        <begin position="167"/>
        <end position="213"/>
    </location>
</feature>
<evidence type="ECO:0000313" key="2">
    <source>
        <dbReference type="EMBL" id="WTP54614.1"/>
    </source>
</evidence>
<evidence type="ECO:0000313" key="3">
    <source>
        <dbReference type="Proteomes" id="UP001432166"/>
    </source>
</evidence>
<protein>
    <recommendedName>
        <fullName evidence="4">ISKra4 family transposase</fullName>
    </recommendedName>
</protein>
<sequence>MVSWLEELDRREGAARDRITELRGQIAEVTGQPAEQEAVVSRLEITRETMTEILSGYGPITGADGETEPEGEAGALEEPAAQADRFEAGSPVGVRLVPLWTDQLGVEALPDAYADIVEVLADTVHPMRAHQLCSVLGLSTDKSKVEGFRLKLKRLSGRDWIAEVAPGPFASRDTAPPGRGNDSVVSPRAGEREGSRAWRRGGRNHSMPRKESPMEDYEHAAMADPFANAVSFFTQLICDLSGPAALVLPHQDVEETAAARGRELARLPLQAHLDLRARHEEAELTALDPYARAALAGGRTRLERGHHRELATSVATVRVTRCVLRSPGQANCYPADTALGLPHERHSLGVRKLAVLEAVRGSYDTAMEAITRCCGKVVGERQVEHLVQAEAVDVAAFHAARIPTPQSADVLLVLSVDGKGIIMRPGHLREATRKAAERAKRTFRTRLAVGEKAGRKRMATLAAVHDADPAVRRPHDIIATPGGRSTARIPHPGPKAQAKWLTGSVEHDPEHVIAAAFDQAQARDPQHRRSWVVLVDVARHQLDLIQAEAERRGVNIHIVLDLVHVVEKLWAASRCFHAPADPAAEDWIADKAAHVLRGCGRQAADEIRADRLGRRWSAARARRAGHPQSEPSQQHLHLAGASRPCAVSDHNGPGMPWAKER</sequence>
<dbReference type="EMBL" id="CP108133">
    <property type="protein sequence ID" value="WTP54614.1"/>
    <property type="molecule type" value="Genomic_DNA"/>
</dbReference>
<reference evidence="2" key="1">
    <citation type="submission" date="2022-10" db="EMBL/GenBank/DDBJ databases">
        <title>The complete genomes of actinobacterial strains from the NBC collection.</title>
        <authorList>
            <person name="Joergensen T.S."/>
            <person name="Alvarez Arevalo M."/>
            <person name="Sterndorff E.B."/>
            <person name="Faurdal D."/>
            <person name="Vuksanovic O."/>
            <person name="Mourched A.-S."/>
            <person name="Charusanti P."/>
            <person name="Shaw S."/>
            <person name="Blin K."/>
            <person name="Weber T."/>
        </authorList>
    </citation>
    <scope>NUCLEOTIDE SEQUENCE</scope>
    <source>
        <strain evidence="2">NBC_00189</strain>
    </source>
</reference>
<dbReference type="Proteomes" id="UP001432166">
    <property type="component" value="Chromosome"/>
</dbReference>
<organism evidence="2 3">
    <name type="scientific">Streptomyces tauricus</name>
    <dbReference type="NCBI Taxonomy" id="68274"/>
    <lineage>
        <taxon>Bacteria</taxon>
        <taxon>Bacillati</taxon>
        <taxon>Actinomycetota</taxon>
        <taxon>Actinomycetes</taxon>
        <taxon>Kitasatosporales</taxon>
        <taxon>Streptomycetaceae</taxon>
        <taxon>Streptomyces</taxon>
        <taxon>Streptomyces aurantiacus group</taxon>
    </lineage>
</organism>
<dbReference type="RefSeq" id="WP_328939894.1">
    <property type="nucleotide sequence ID" value="NZ_CP108133.1"/>
</dbReference>
<feature type="compositionally biased region" description="Basic residues" evidence="1">
    <location>
        <begin position="197"/>
        <end position="207"/>
    </location>
</feature>
<gene>
    <name evidence="2" type="ORF">OG288_43750</name>
</gene>
<keyword evidence="3" id="KW-1185">Reference proteome</keyword>
<evidence type="ECO:0008006" key="4">
    <source>
        <dbReference type="Google" id="ProtNLM"/>
    </source>
</evidence>
<name>A0ABZ1JUJ1_9ACTN</name>
<evidence type="ECO:0000256" key="1">
    <source>
        <dbReference type="SAM" id="MobiDB-lite"/>
    </source>
</evidence>
<proteinExistence type="predicted"/>